<comment type="similarity">
    <text evidence="1 6">Belongs to the methyltransferase superfamily. RsmH family.</text>
</comment>
<dbReference type="Proteomes" id="UP000323142">
    <property type="component" value="Unassembled WGS sequence"/>
</dbReference>
<evidence type="ECO:0000256" key="3">
    <source>
        <dbReference type="ARBA" id="ARBA00022603"/>
    </source>
</evidence>
<dbReference type="RefSeq" id="WP_149816034.1">
    <property type="nucleotide sequence ID" value="NZ_VUOA01000011.1"/>
</dbReference>
<keyword evidence="6" id="KW-0963">Cytoplasm</keyword>
<feature type="binding site" evidence="6">
    <location>
        <begin position="46"/>
        <end position="48"/>
    </location>
    <ligand>
        <name>S-adenosyl-L-methionine</name>
        <dbReference type="ChEBI" id="CHEBI:59789"/>
    </ligand>
</feature>
<evidence type="ECO:0000313" key="9">
    <source>
        <dbReference type="Proteomes" id="UP000323142"/>
    </source>
</evidence>
<dbReference type="Gene3D" id="1.10.150.170">
    <property type="entry name" value="Putative methyltransferase TM0872, insert domain"/>
    <property type="match status" value="1"/>
</dbReference>
<comment type="catalytic activity">
    <reaction evidence="6">
        <text>cytidine(1402) in 16S rRNA + S-adenosyl-L-methionine = N(4)-methylcytidine(1402) in 16S rRNA + S-adenosyl-L-homocysteine + H(+)</text>
        <dbReference type="Rhea" id="RHEA:42928"/>
        <dbReference type="Rhea" id="RHEA-COMP:10286"/>
        <dbReference type="Rhea" id="RHEA-COMP:10287"/>
        <dbReference type="ChEBI" id="CHEBI:15378"/>
        <dbReference type="ChEBI" id="CHEBI:57856"/>
        <dbReference type="ChEBI" id="CHEBI:59789"/>
        <dbReference type="ChEBI" id="CHEBI:74506"/>
        <dbReference type="ChEBI" id="CHEBI:82748"/>
        <dbReference type="EC" id="2.1.1.199"/>
    </reaction>
</comment>
<dbReference type="SUPFAM" id="SSF53335">
    <property type="entry name" value="S-adenosyl-L-methionine-dependent methyltransferases"/>
    <property type="match status" value="1"/>
</dbReference>
<dbReference type="SUPFAM" id="SSF81799">
    <property type="entry name" value="Putative methyltransferase TM0872, insert domain"/>
    <property type="match status" value="1"/>
</dbReference>
<feature type="binding site" evidence="6">
    <location>
        <position position="121"/>
    </location>
    <ligand>
        <name>S-adenosyl-L-methionine</name>
        <dbReference type="ChEBI" id="CHEBI:59789"/>
    </ligand>
</feature>
<dbReference type="InterPro" id="IPR029063">
    <property type="entry name" value="SAM-dependent_MTases_sf"/>
</dbReference>
<evidence type="ECO:0000256" key="6">
    <source>
        <dbReference type="HAMAP-Rule" id="MF_01007"/>
    </source>
</evidence>
<dbReference type="OrthoDB" id="9806637at2"/>
<dbReference type="GO" id="GO:0070475">
    <property type="term" value="P:rRNA base methylation"/>
    <property type="evidence" value="ECO:0007669"/>
    <property type="project" value="UniProtKB-UniRule"/>
</dbReference>
<dbReference type="EMBL" id="VUOA01000011">
    <property type="protein sequence ID" value="KAA2238346.1"/>
    <property type="molecule type" value="Genomic_DNA"/>
</dbReference>
<feature type="binding site" evidence="6">
    <location>
        <position position="92"/>
    </location>
    <ligand>
        <name>S-adenosyl-L-methionine</name>
        <dbReference type="ChEBI" id="CHEBI:59789"/>
    </ligand>
</feature>
<feature type="region of interest" description="Disordered" evidence="7">
    <location>
        <begin position="300"/>
        <end position="350"/>
    </location>
</feature>
<comment type="subcellular location">
    <subcellularLocation>
        <location evidence="6">Cytoplasm</location>
    </subcellularLocation>
</comment>
<evidence type="ECO:0000256" key="7">
    <source>
        <dbReference type="SAM" id="MobiDB-lite"/>
    </source>
</evidence>
<reference evidence="8 9" key="1">
    <citation type="submission" date="2019-09" db="EMBL/GenBank/DDBJ databases">
        <title>Salinarimonas rosea gen. nov., sp. nov., a new member of the a-2 subgroup of the Proteobacteria.</title>
        <authorList>
            <person name="Liu J."/>
        </authorList>
    </citation>
    <scope>NUCLEOTIDE SEQUENCE [LARGE SCALE GENOMIC DNA]</scope>
    <source>
        <strain evidence="8 9">BN140002</strain>
    </source>
</reference>
<dbReference type="GO" id="GO:0005737">
    <property type="term" value="C:cytoplasm"/>
    <property type="evidence" value="ECO:0007669"/>
    <property type="project" value="UniProtKB-SubCell"/>
</dbReference>
<keyword evidence="9" id="KW-1185">Reference proteome</keyword>
<dbReference type="Gene3D" id="3.40.50.150">
    <property type="entry name" value="Vaccinia Virus protein VP39"/>
    <property type="match status" value="1"/>
</dbReference>
<name>A0A5B2VIG7_9HYPH</name>
<dbReference type="PANTHER" id="PTHR11265">
    <property type="entry name" value="S-ADENOSYL-METHYLTRANSFERASE MRAW"/>
    <property type="match status" value="1"/>
</dbReference>
<protein>
    <recommendedName>
        <fullName evidence="6">Ribosomal RNA small subunit methyltransferase H</fullName>
        <ecNumber evidence="6">2.1.1.199</ecNumber>
    </recommendedName>
    <alternativeName>
        <fullName evidence="6">16S rRNA m(4)C1402 methyltransferase</fullName>
    </alternativeName>
    <alternativeName>
        <fullName evidence="6">rRNA (cytosine-N(4)-)-methyltransferase RsmH</fullName>
    </alternativeName>
</protein>
<sequence length="350" mass="37091">MTGRGDGKAGAAGGPARHVPVLLGEVREALALKPGGVYLDGTFGAGGYARAILDSHPDTRLVAVDRDPDAIRAGGAMVETYGGRLDLVPGRFGDLDGIVEARGLLGALDGVVLDIGVSSMQIDEAARGFSFRFEGPLDMRMEQAGRSAADIVNRAPEAELADIFYHYGEERRARAVARAVIEQRRRAPILTTRELADLVASLVRAEPNGPHPATRVFQALRIAVNDELGELVRALSAAERALRPGGRLVVVTFHSLEDRIVKQFLAGRTGRVARGSRHLPSADAMQAPSFTAVMRGPVLPSDAETAANPRARSAKLRAGERTGAPPQSDMTALEALAALPRTAEPRGGRR</sequence>
<dbReference type="PANTHER" id="PTHR11265:SF0">
    <property type="entry name" value="12S RRNA N4-METHYLCYTIDINE METHYLTRANSFERASE"/>
    <property type="match status" value="1"/>
</dbReference>
<evidence type="ECO:0000256" key="5">
    <source>
        <dbReference type="ARBA" id="ARBA00022691"/>
    </source>
</evidence>
<comment type="caution">
    <text evidence="8">The sequence shown here is derived from an EMBL/GenBank/DDBJ whole genome shotgun (WGS) entry which is preliminary data.</text>
</comment>
<feature type="binding site" evidence="6">
    <location>
        <position position="65"/>
    </location>
    <ligand>
        <name>S-adenosyl-L-methionine</name>
        <dbReference type="ChEBI" id="CHEBI:59789"/>
    </ligand>
</feature>
<keyword evidence="2 6" id="KW-0698">rRNA processing</keyword>
<evidence type="ECO:0000313" key="8">
    <source>
        <dbReference type="EMBL" id="KAA2238346.1"/>
    </source>
</evidence>
<evidence type="ECO:0000256" key="1">
    <source>
        <dbReference type="ARBA" id="ARBA00010396"/>
    </source>
</evidence>
<comment type="function">
    <text evidence="6">Specifically methylates the N4 position of cytidine in position 1402 (C1402) of 16S rRNA.</text>
</comment>
<evidence type="ECO:0000256" key="4">
    <source>
        <dbReference type="ARBA" id="ARBA00022679"/>
    </source>
</evidence>
<gene>
    <name evidence="6 8" type="primary">rsmH</name>
    <name evidence="8" type="ORF">F0L46_05410</name>
</gene>
<reference evidence="8 9" key="2">
    <citation type="submission" date="2019-09" db="EMBL/GenBank/DDBJ databases">
        <authorList>
            <person name="Jin C."/>
        </authorList>
    </citation>
    <scope>NUCLEOTIDE SEQUENCE [LARGE SCALE GENOMIC DNA]</scope>
    <source>
        <strain evidence="8 9">BN140002</strain>
    </source>
</reference>
<dbReference type="EC" id="2.1.1.199" evidence="6"/>
<proteinExistence type="inferred from homology"/>
<dbReference type="Pfam" id="PF01795">
    <property type="entry name" value="Methyltransf_5"/>
    <property type="match status" value="1"/>
</dbReference>
<dbReference type="PIRSF" id="PIRSF004486">
    <property type="entry name" value="MraW"/>
    <property type="match status" value="1"/>
</dbReference>
<dbReference type="GO" id="GO:0071424">
    <property type="term" value="F:rRNA (cytosine-N4-)-methyltransferase activity"/>
    <property type="evidence" value="ECO:0007669"/>
    <property type="project" value="UniProtKB-UniRule"/>
</dbReference>
<evidence type="ECO:0000256" key="2">
    <source>
        <dbReference type="ARBA" id="ARBA00022552"/>
    </source>
</evidence>
<dbReference type="AlphaFoldDB" id="A0A5B2VIG7"/>
<dbReference type="InterPro" id="IPR023397">
    <property type="entry name" value="SAM-dep_MeTrfase_MraW_recog"/>
</dbReference>
<keyword evidence="5 6" id="KW-0949">S-adenosyl-L-methionine</keyword>
<dbReference type="HAMAP" id="MF_01007">
    <property type="entry name" value="16SrRNA_methyltr_H"/>
    <property type="match status" value="1"/>
</dbReference>
<organism evidence="8 9">
    <name type="scientific">Salinarimonas soli</name>
    <dbReference type="NCBI Taxonomy" id="1638099"/>
    <lineage>
        <taxon>Bacteria</taxon>
        <taxon>Pseudomonadati</taxon>
        <taxon>Pseudomonadota</taxon>
        <taxon>Alphaproteobacteria</taxon>
        <taxon>Hyphomicrobiales</taxon>
        <taxon>Salinarimonadaceae</taxon>
        <taxon>Salinarimonas</taxon>
    </lineage>
</organism>
<feature type="binding site" evidence="6">
    <location>
        <position position="114"/>
    </location>
    <ligand>
        <name>S-adenosyl-L-methionine</name>
        <dbReference type="ChEBI" id="CHEBI:59789"/>
    </ligand>
</feature>
<accession>A0A5B2VIG7</accession>
<keyword evidence="3 6" id="KW-0489">Methyltransferase</keyword>
<dbReference type="NCBIfam" id="TIGR00006">
    <property type="entry name" value="16S rRNA (cytosine(1402)-N(4))-methyltransferase RsmH"/>
    <property type="match status" value="1"/>
</dbReference>
<dbReference type="FunFam" id="1.10.150.170:FF:000003">
    <property type="entry name" value="Ribosomal RNA small subunit methyltransferase H"/>
    <property type="match status" value="1"/>
</dbReference>
<keyword evidence="4 6" id="KW-0808">Transferase</keyword>
<dbReference type="InterPro" id="IPR002903">
    <property type="entry name" value="RsmH"/>
</dbReference>